<sequence>MCRTILYVSDSRSGLLNSPYFHIGLPRSKRHHQMRFTEVTFAADIHSKMTFEIEIRSVAQMWGGEGGLGRRGKTRTVSHDVDYIDLGLCHSTSERGTVRFCSSQVTVIQPTPSFIMLKLTLLFFAIIVLFGRAYSWGGRFNRFSPEMLSNMGYGGYGNNRHAPQRFLPASSMDLLESMLQSEEDEEMTEASNKAVSSCSGRRCSANEHCCPGTVCVDLDGPSVGTCLPHHGRREGSTCHHTSDCDFGLLCVVSGAGKTCQQPSENVKQYNEDCAQSSECDVSKGLCCQLLRRHRQSPRKACSYFRDPLVCIGAVSVDSVKEQIQHTANEKRLTDRAANYSRK</sequence>
<evidence type="ECO:0000313" key="2">
    <source>
        <dbReference type="EMBL" id="KZS20504.1"/>
    </source>
</evidence>
<accession>A0A162RH31</accession>
<dbReference type="EMBL" id="LRGB01000190">
    <property type="protein sequence ID" value="KZS20504.1"/>
    <property type="molecule type" value="Genomic_DNA"/>
</dbReference>
<keyword evidence="1" id="KW-0472">Membrane</keyword>
<dbReference type="OrthoDB" id="4321958at2759"/>
<dbReference type="Proteomes" id="UP000076858">
    <property type="component" value="Unassembled WGS sequence"/>
</dbReference>
<organism evidence="2 3">
    <name type="scientific">Daphnia magna</name>
    <dbReference type="NCBI Taxonomy" id="35525"/>
    <lineage>
        <taxon>Eukaryota</taxon>
        <taxon>Metazoa</taxon>
        <taxon>Ecdysozoa</taxon>
        <taxon>Arthropoda</taxon>
        <taxon>Crustacea</taxon>
        <taxon>Branchiopoda</taxon>
        <taxon>Diplostraca</taxon>
        <taxon>Cladocera</taxon>
        <taxon>Anomopoda</taxon>
        <taxon>Daphniidae</taxon>
        <taxon>Daphnia</taxon>
    </lineage>
</organism>
<protein>
    <submittedName>
        <fullName evidence="2">DappuITG peptide-like protein</fullName>
    </submittedName>
</protein>
<keyword evidence="1" id="KW-0812">Transmembrane</keyword>
<dbReference type="AlphaFoldDB" id="A0A162RH31"/>
<feature type="transmembrane region" description="Helical" evidence="1">
    <location>
        <begin position="114"/>
        <end position="134"/>
    </location>
</feature>
<name>A0A162RH31_9CRUS</name>
<proteinExistence type="predicted"/>
<evidence type="ECO:0000256" key="1">
    <source>
        <dbReference type="SAM" id="Phobius"/>
    </source>
</evidence>
<comment type="caution">
    <text evidence="2">The sequence shown here is derived from an EMBL/GenBank/DDBJ whole genome shotgun (WGS) entry which is preliminary data.</text>
</comment>
<evidence type="ECO:0000313" key="3">
    <source>
        <dbReference type="Proteomes" id="UP000076858"/>
    </source>
</evidence>
<reference evidence="2 3" key="1">
    <citation type="submission" date="2016-03" db="EMBL/GenBank/DDBJ databases">
        <title>EvidentialGene: Evidence-directed Construction of Genes on Genomes.</title>
        <authorList>
            <person name="Gilbert D.G."/>
            <person name="Choi J.-H."/>
            <person name="Mockaitis K."/>
            <person name="Colbourne J."/>
            <person name="Pfrender M."/>
        </authorList>
    </citation>
    <scope>NUCLEOTIDE SEQUENCE [LARGE SCALE GENOMIC DNA]</scope>
    <source>
        <strain evidence="2 3">Xinb3</strain>
        <tissue evidence="2">Complete organism</tissue>
    </source>
</reference>
<gene>
    <name evidence="2" type="ORF">APZ42_012884</name>
</gene>
<keyword evidence="1" id="KW-1133">Transmembrane helix</keyword>
<keyword evidence="3" id="KW-1185">Reference proteome</keyword>